<dbReference type="InterPro" id="IPR002694">
    <property type="entry name" value="Znf_CHC2"/>
</dbReference>
<keyword evidence="5 12" id="KW-0235">DNA replication</keyword>
<comment type="cofactor">
    <cofactor evidence="12 13">
        <name>Zn(2+)</name>
        <dbReference type="ChEBI" id="CHEBI:29105"/>
    </cofactor>
    <text evidence="12 13">Binds 1 zinc ion per monomer.</text>
</comment>
<dbReference type="PROSITE" id="PS50880">
    <property type="entry name" value="TOPRIM"/>
    <property type="match status" value="1"/>
</dbReference>
<evidence type="ECO:0000256" key="6">
    <source>
        <dbReference type="ARBA" id="ARBA00022723"/>
    </source>
</evidence>
<keyword evidence="4 12" id="KW-0548">Nucleotidyltransferase</keyword>
<dbReference type="SMART" id="SM00493">
    <property type="entry name" value="TOPRIM"/>
    <property type="match status" value="1"/>
</dbReference>
<dbReference type="InterPro" id="IPR013264">
    <property type="entry name" value="DNAG_N"/>
</dbReference>
<dbReference type="InterPro" id="IPR036977">
    <property type="entry name" value="DNA_primase_Znf_CHC2"/>
</dbReference>
<dbReference type="CDD" id="cd03364">
    <property type="entry name" value="TOPRIM_DnaG_primases"/>
    <property type="match status" value="1"/>
</dbReference>
<keyword evidence="6 12" id="KW-0479">Metal-binding</keyword>
<evidence type="ECO:0000256" key="2">
    <source>
        <dbReference type="ARBA" id="ARBA00022515"/>
    </source>
</evidence>
<dbReference type="Pfam" id="PF08275">
    <property type="entry name" value="DNAG_N"/>
    <property type="match status" value="1"/>
</dbReference>
<evidence type="ECO:0000313" key="15">
    <source>
        <dbReference type="EMBL" id="MBK0396731.1"/>
    </source>
</evidence>
<dbReference type="SUPFAM" id="SSF56731">
    <property type="entry name" value="DNA primase core"/>
    <property type="match status" value="1"/>
</dbReference>
<dbReference type="Gene3D" id="1.20.50.20">
    <property type="entry name" value="DnaG, RNA polymerase domain, helical bundle"/>
    <property type="match status" value="1"/>
</dbReference>
<dbReference type="SMART" id="SM00400">
    <property type="entry name" value="ZnF_CHCC"/>
    <property type="match status" value="1"/>
</dbReference>
<gene>
    <name evidence="12" type="primary">dnaG</name>
    <name evidence="15" type="ORF">JDW22_09150</name>
</gene>
<evidence type="ECO:0000256" key="10">
    <source>
        <dbReference type="ARBA" id="ARBA00023125"/>
    </source>
</evidence>
<proteinExistence type="inferred from homology"/>
<dbReference type="Gene3D" id="3.90.980.10">
    <property type="entry name" value="DNA primase, catalytic core, N-terminal domain"/>
    <property type="match status" value="1"/>
</dbReference>
<dbReference type="InterPro" id="IPR034151">
    <property type="entry name" value="TOPRIM_DnaG_bac"/>
</dbReference>
<feature type="domain" description="Toprim" evidence="14">
    <location>
        <begin position="256"/>
        <end position="338"/>
    </location>
</feature>
<dbReference type="EC" id="2.7.7.101" evidence="12"/>
<dbReference type="Pfam" id="PF08278">
    <property type="entry name" value="DnaG_DnaB_bind"/>
    <property type="match status" value="1"/>
</dbReference>
<evidence type="ECO:0000256" key="8">
    <source>
        <dbReference type="ARBA" id="ARBA00022833"/>
    </source>
</evidence>
<feature type="zinc finger region" description="CHC2-type" evidence="12">
    <location>
        <begin position="37"/>
        <end position="61"/>
    </location>
</feature>
<dbReference type="InterPro" id="IPR037068">
    <property type="entry name" value="DNA_primase_core_N_sf"/>
</dbReference>
<organism evidence="15 16">
    <name type="scientific">Kingella bonacorsii</name>
    <dbReference type="NCBI Taxonomy" id="2796361"/>
    <lineage>
        <taxon>Bacteria</taxon>
        <taxon>Pseudomonadati</taxon>
        <taxon>Pseudomonadota</taxon>
        <taxon>Betaproteobacteria</taxon>
        <taxon>Neisseriales</taxon>
        <taxon>Neisseriaceae</taxon>
        <taxon>Kingella</taxon>
    </lineage>
</organism>
<accession>A0ABS1BTU9</accession>
<comment type="caution">
    <text evidence="15">The sequence shown here is derived from an EMBL/GenBank/DDBJ whole genome shotgun (WGS) entry which is preliminary data.</text>
</comment>
<dbReference type="InterPro" id="IPR019475">
    <property type="entry name" value="DNA_primase_DnaB-bd"/>
</dbReference>
<evidence type="ECO:0000256" key="3">
    <source>
        <dbReference type="ARBA" id="ARBA00022679"/>
    </source>
</evidence>
<dbReference type="PIRSF" id="PIRSF002811">
    <property type="entry name" value="DnaG"/>
    <property type="match status" value="1"/>
</dbReference>
<dbReference type="InterPro" id="IPR050219">
    <property type="entry name" value="DnaG_primase"/>
</dbReference>
<dbReference type="PANTHER" id="PTHR30313:SF2">
    <property type="entry name" value="DNA PRIMASE"/>
    <property type="match status" value="1"/>
</dbReference>
<dbReference type="InterPro" id="IPR006171">
    <property type="entry name" value="TOPRIM_dom"/>
</dbReference>
<evidence type="ECO:0000256" key="11">
    <source>
        <dbReference type="ARBA" id="ARBA00023163"/>
    </source>
</evidence>
<reference evidence="15 16" key="1">
    <citation type="journal article" date="2021" name="Pathogens">
        <title>Isolation and Characterization of Kingella bonacorsii sp. nov., A Novel Kingella Species Detected in a Stable Periodontitis Subject.</title>
        <authorList>
            <person name="Antezack A."/>
            <person name="Boxberger M."/>
            <person name="Rolland C."/>
            <person name="Monnet-Corti V."/>
            <person name="La Scola B."/>
        </authorList>
    </citation>
    <scope>NUCLEOTIDE SEQUENCE [LARGE SCALE GENOMIC DNA]</scope>
    <source>
        <strain evidence="15 16">Marseille-Q4569</strain>
    </source>
</reference>
<keyword evidence="7 12" id="KW-0863">Zinc-finger</keyword>
<dbReference type="NCBIfam" id="TIGR01391">
    <property type="entry name" value="dnaG"/>
    <property type="match status" value="1"/>
</dbReference>
<dbReference type="Pfam" id="PF01807">
    <property type="entry name" value="Zn_ribbon_DnaG"/>
    <property type="match status" value="1"/>
</dbReference>
<dbReference type="Pfam" id="PF10410">
    <property type="entry name" value="DnaB_bind"/>
    <property type="match status" value="1"/>
</dbReference>
<comment type="domain">
    <text evidence="12">Contains an N-terminal zinc-binding domain, a central core domain that contains the primase activity, and a C-terminal DnaB-binding domain.</text>
</comment>
<dbReference type="InterPro" id="IPR006295">
    <property type="entry name" value="DNA_primase_DnaG"/>
</dbReference>
<dbReference type="Pfam" id="PF13155">
    <property type="entry name" value="Toprim_2"/>
    <property type="match status" value="1"/>
</dbReference>
<keyword evidence="9" id="KW-0460">Magnesium</keyword>
<keyword evidence="10 12" id="KW-0238">DNA-binding</keyword>
<evidence type="ECO:0000256" key="7">
    <source>
        <dbReference type="ARBA" id="ARBA00022771"/>
    </source>
</evidence>
<protein>
    <recommendedName>
        <fullName evidence="12 13">DNA primase</fullName>
        <ecNumber evidence="12">2.7.7.101</ecNumber>
    </recommendedName>
</protein>
<evidence type="ECO:0000313" key="16">
    <source>
        <dbReference type="Proteomes" id="UP000614058"/>
    </source>
</evidence>
<keyword evidence="2 12" id="KW-0639">Primosome</keyword>
<dbReference type="SMART" id="SM00766">
    <property type="entry name" value="DnaG_DnaB_bind"/>
    <property type="match status" value="1"/>
</dbReference>
<evidence type="ECO:0000256" key="13">
    <source>
        <dbReference type="PIRNR" id="PIRNR002811"/>
    </source>
</evidence>
<evidence type="ECO:0000256" key="4">
    <source>
        <dbReference type="ARBA" id="ARBA00022695"/>
    </source>
</evidence>
<keyword evidence="16" id="KW-1185">Reference proteome</keyword>
<keyword evidence="8 12" id="KW-0862">Zinc</keyword>
<keyword evidence="1 12" id="KW-0240">DNA-directed RNA polymerase</keyword>
<keyword evidence="11 12" id="KW-0804">Transcription</keyword>
<dbReference type="Gene3D" id="3.90.580.10">
    <property type="entry name" value="Zinc finger, CHC2-type domain"/>
    <property type="match status" value="1"/>
</dbReference>
<dbReference type="SUPFAM" id="SSF57783">
    <property type="entry name" value="Zinc beta-ribbon"/>
    <property type="match status" value="1"/>
</dbReference>
<dbReference type="HAMAP" id="MF_00974">
    <property type="entry name" value="DNA_primase_DnaG"/>
    <property type="match status" value="1"/>
</dbReference>
<dbReference type="RefSeq" id="WP_200522804.1">
    <property type="nucleotide sequence ID" value="NZ_JAEHNZ010000003.1"/>
</dbReference>
<dbReference type="EMBL" id="JAEHNZ010000003">
    <property type="protein sequence ID" value="MBK0396731.1"/>
    <property type="molecule type" value="Genomic_DNA"/>
</dbReference>
<comment type="function">
    <text evidence="12 13">RNA polymerase that catalyzes the synthesis of short RNA molecules used as primers for DNA polymerase during DNA replication.</text>
</comment>
<dbReference type="Proteomes" id="UP000614058">
    <property type="component" value="Unassembled WGS sequence"/>
</dbReference>
<dbReference type="InterPro" id="IPR016136">
    <property type="entry name" value="DNA_helicase_N/primase_C"/>
</dbReference>
<comment type="subunit">
    <text evidence="12">Monomer. Interacts with DnaB.</text>
</comment>
<name>A0ABS1BTU9_9NEIS</name>
<comment type="similarity">
    <text evidence="12 13">Belongs to the DnaG primase family.</text>
</comment>
<evidence type="ECO:0000256" key="12">
    <source>
        <dbReference type="HAMAP-Rule" id="MF_00974"/>
    </source>
</evidence>
<dbReference type="Gene3D" id="1.10.860.10">
    <property type="entry name" value="DNAb Helicase, Chain A"/>
    <property type="match status" value="1"/>
</dbReference>
<keyword evidence="3 12" id="KW-0808">Transferase</keyword>
<evidence type="ECO:0000256" key="1">
    <source>
        <dbReference type="ARBA" id="ARBA00022478"/>
    </source>
</evidence>
<evidence type="ECO:0000259" key="14">
    <source>
        <dbReference type="PROSITE" id="PS50880"/>
    </source>
</evidence>
<sequence>MIPSSFIDDLLAKTDIVDIIDHYVPLKKSGANYMACCPFHKEKSPSFSVSPSKQFYHCFGCGAHGSAIGFIMEHQGLTFPEAVQQLADRVGMSVPHDSNTQPENAAERAARKQQQQTLESTVQAAATFYAQQLPLSAAAQAYAAQRGLSPEIIARYGIGYAPDGWTPLAQVFQPYPNGELIASGMVIDQDGKQYDRFRHRLMFPIRNVSGSIIGFGGRVLDDSKPKYLNSPDTPLFDKGKNLYGLYEARQAIKDAGRILVVEGYMDTVALAQYGIGYAVAALGTATTAEHIKILFRQTDNIYFCFDGDAAGQKAAWRALENALPQLKDGKALHFLFLPAEHDPDSFVRQFGKAQFEEALLHQSRPLSQYFWDALTADLDLASQEGKAELVKRAAPHLAQISQAPTLAYLLKQNLSEQTGIDPTNLAYLMGQAAPQRHVAAKRYNLPRESFRQPETTTLVQRQIRTLLLNPQWAEHVAIPDYLPAGGDIACLLALAHSYRSHPSMTAAQAIEHFRATPFAHTIDHIFRNALQNQEDLTDSSPEKQQEFQDGIAKLITELKNQQIYQLKHRLAQPEISPDERKRLSLLIVQLLAIK</sequence>
<dbReference type="InterPro" id="IPR030846">
    <property type="entry name" value="DnaG_bac"/>
</dbReference>
<comment type="catalytic activity">
    <reaction evidence="12">
        <text>ssDNA + n NTP = ssDNA/pppN(pN)n-1 hybrid + (n-1) diphosphate.</text>
        <dbReference type="EC" id="2.7.7.101"/>
    </reaction>
</comment>
<dbReference type="Gene3D" id="3.40.1360.10">
    <property type="match status" value="1"/>
</dbReference>
<evidence type="ECO:0000256" key="5">
    <source>
        <dbReference type="ARBA" id="ARBA00022705"/>
    </source>
</evidence>
<dbReference type="InterPro" id="IPR013173">
    <property type="entry name" value="DNA_primase_DnaG_DnaB-bd_dom"/>
</dbReference>
<dbReference type="SUPFAM" id="SSF117023">
    <property type="entry name" value="DNA primase DnaG, C-terminal domain"/>
    <property type="match status" value="1"/>
</dbReference>
<evidence type="ECO:0000256" key="9">
    <source>
        <dbReference type="ARBA" id="ARBA00022842"/>
    </source>
</evidence>
<dbReference type="PANTHER" id="PTHR30313">
    <property type="entry name" value="DNA PRIMASE"/>
    <property type="match status" value="1"/>
</dbReference>